<dbReference type="PANTHER" id="PTHR35273">
    <property type="entry name" value="ALPHA-1,4 POLYGALACTOSAMINIDASE, PUTATIVE (AFU_ORTHOLOGUE AFUA_3G07890)-RELATED"/>
    <property type="match status" value="1"/>
</dbReference>
<dbReference type="PROSITE" id="PS51257">
    <property type="entry name" value="PROKAR_LIPOPROTEIN"/>
    <property type="match status" value="1"/>
</dbReference>
<keyword evidence="4" id="KW-1185">Reference proteome</keyword>
<dbReference type="InterPro" id="IPR004352">
    <property type="entry name" value="GH114_TIM-barrel"/>
</dbReference>
<evidence type="ECO:0000259" key="2">
    <source>
        <dbReference type="Pfam" id="PF03537"/>
    </source>
</evidence>
<reference evidence="3 4" key="1">
    <citation type="submission" date="2006-02" db="EMBL/GenBank/DDBJ databases">
        <authorList>
            <person name="Pinhassi J."/>
            <person name="Pedros-Alio C."/>
            <person name="Ferriera S."/>
            <person name="Johnson J."/>
            <person name="Kravitz S."/>
            <person name="Halpern A."/>
            <person name="Remington K."/>
            <person name="Beeson K."/>
            <person name="Tran B."/>
            <person name="Rogers Y.-H."/>
            <person name="Friedman R."/>
            <person name="Venter J.C."/>
        </authorList>
    </citation>
    <scope>NUCLEOTIDE SEQUENCE [LARGE SCALE GENOMIC DNA]</scope>
    <source>
        <strain evidence="3 4">MED297</strain>
    </source>
</reference>
<dbReference type="InterPro" id="IPR013785">
    <property type="entry name" value="Aldolase_TIM"/>
</dbReference>
<dbReference type="PANTHER" id="PTHR35273:SF2">
    <property type="entry name" value="ALPHA-GALACTOSIDASE"/>
    <property type="match status" value="1"/>
</dbReference>
<dbReference type="InterPro" id="IPR017853">
    <property type="entry name" value="GH"/>
</dbReference>
<dbReference type="SUPFAM" id="SSF51445">
    <property type="entry name" value="(Trans)glycosidases"/>
    <property type="match status" value="1"/>
</dbReference>
<proteinExistence type="predicted"/>
<dbReference type="EMBL" id="AAOE01000003">
    <property type="protein sequence ID" value="EAR10582.1"/>
    <property type="molecule type" value="Genomic_DNA"/>
</dbReference>
<dbReference type="OrthoDB" id="505502at2"/>
<gene>
    <name evidence="3" type="ORF">MED297_11220</name>
</gene>
<dbReference type="STRING" id="314283.MED297_11220"/>
<organism evidence="3 4">
    <name type="scientific">Reinekea blandensis MED297</name>
    <dbReference type="NCBI Taxonomy" id="314283"/>
    <lineage>
        <taxon>Bacteria</taxon>
        <taxon>Pseudomonadati</taxon>
        <taxon>Pseudomonadota</taxon>
        <taxon>Gammaproteobacteria</taxon>
        <taxon>Oceanospirillales</taxon>
        <taxon>Saccharospirillaceae</taxon>
        <taxon>Reinekea</taxon>
    </lineage>
</organism>
<accession>A4BAW9</accession>
<keyword evidence="1" id="KW-0732">Signal</keyword>
<feature type="signal peptide" evidence="1">
    <location>
        <begin position="1"/>
        <end position="24"/>
    </location>
</feature>
<comment type="caution">
    <text evidence="3">The sequence shown here is derived from an EMBL/GenBank/DDBJ whole genome shotgun (WGS) entry which is preliminary data.</text>
</comment>
<sequence>MLKPALLYPIVLTLMLSACQFELSAPSASERPDNTPTRYAPEPGITWHWQLNGTLNTDYDVDLYDVDLFDTPKSTIAALQAEGIAVICYFSAGSYEHWRSDASDFPAEALGLNMDGWADERWLDVRSARVRAIMVERLKLAQEKGCDGVEPDNVDGFDNATGFPLMASDQLSYNRFLAAQAHTLDLAIGLKNDLGQIEQLVDTFDFAVNEECFEYNECDSLKPFIQAGKAVLNAEYSAYLYTSEYGRTQLCNQARELRFSTLILPLDLDDSLRFDC</sequence>
<evidence type="ECO:0000313" key="3">
    <source>
        <dbReference type="EMBL" id="EAR10582.1"/>
    </source>
</evidence>
<dbReference type="RefSeq" id="WP_008041785.1">
    <property type="nucleotide sequence ID" value="NZ_CH724149.1"/>
</dbReference>
<dbReference type="Pfam" id="PF03537">
    <property type="entry name" value="Glyco_hydro_114"/>
    <property type="match status" value="1"/>
</dbReference>
<dbReference type="Proteomes" id="UP000005953">
    <property type="component" value="Unassembled WGS sequence"/>
</dbReference>
<dbReference type="Gene3D" id="3.20.20.70">
    <property type="entry name" value="Aldolase class I"/>
    <property type="match status" value="1"/>
</dbReference>
<protein>
    <submittedName>
        <fullName evidence="3">Putative endo alpha-1,4 polygalactosaminidase precusor</fullName>
    </submittedName>
</protein>
<dbReference type="AlphaFoldDB" id="A4BAW9"/>
<feature type="chain" id="PRO_5002666348" evidence="1">
    <location>
        <begin position="25"/>
        <end position="276"/>
    </location>
</feature>
<dbReference type="HOGENOM" id="CLU_051214_3_0_6"/>
<evidence type="ECO:0000256" key="1">
    <source>
        <dbReference type="SAM" id="SignalP"/>
    </source>
</evidence>
<evidence type="ECO:0000313" key="4">
    <source>
        <dbReference type="Proteomes" id="UP000005953"/>
    </source>
</evidence>
<feature type="domain" description="Glycoside-hydrolase family GH114 TIM-barrel" evidence="2">
    <location>
        <begin position="46"/>
        <end position="270"/>
    </location>
</feature>
<name>A4BAW9_9GAMM</name>